<dbReference type="Proteomes" id="UP001202243">
    <property type="component" value="Unassembled WGS sequence"/>
</dbReference>
<dbReference type="Gene3D" id="2.40.110.10">
    <property type="entry name" value="Butyryl-CoA Dehydrogenase, subunit A, domain 2"/>
    <property type="match status" value="1"/>
</dbReference>
<dbReference type="EMBL" id="JAMQGR010000005">
    <property type="protein sequence ID" value="MCM2567253.1"/>
    <property type="molecule type" value="Genomic_DNA"/>
</dbReference>
<dbReference type="InterPro" id="IPR046373">
    <property type="entry name" value="Acyl-CoA_Oxase/DH_mid-dom_sf"/>
</dbReference>
<comment type="caution">
    <text evidence="1">The sequence shown here is derived from an EMBL/GenBank/DDBJ whole genome shotgun (WGS) entry which is preliminary data.</text>
</comment>
<sequence length="342" mass="35962">MSHHAFPLPSHAALDALLQPQDSAFHPIEGLRRLRDAGLDQLPLPGHGATLQRWQMLAAIAAVDLSLLKLYEGHTDALAILAEIGGSAVPAGSSWGVWCADLPGARVRLRQTAEGRHVLDGRKAWCAGAKGLSHALVSCWNDAGRACLASVTLSQPGVHVTDEGWQAVGMHACASVDVTFSAARAFPVGAPGAYLQRPGYWHGSAGIAAAWYGAACAVASHLHARAQHAAPDPVRLAQLGQIDCVLRATGALLREGAADIDLHPQRDAMGLALRLRLATEDAATLVLHLATRALGAGPLCRDARFARLAADLPVYLRQSHAERDQSVLGGIVAGAEDHPWSL</sequence>
<gene>
    <name evidence="1" type="ORF">NCG91_16725</name>
</gene>
<accession>A0ABT0WTJ0</accession>
<reference evidence="1 2" key="1">
    <citation type="submission" date="2022-06" db="EMBL/GenBank/DDBJ databases">
        <title>Janthinobacterium kumbetensis sp. nov., isolated from spring water in Turkey.</title>
        <authorList>
            <person name="Inan Bektas K."/>
            <person name="Belduz A.A."/>
            <person name="Canakci S."/>
            <person name="Nalcaoglu A."/>
            <person name="Ceylan E."/>
            <person name="Kati H."/>
        </authorList>
    </citation>
    <scope>NUCLEOTIDE SEQUENCE [LARGE SCALE GENOMIC DNA]</scope>
    <source>
        <strain evidence="1 2">GK</strain>
    </source>
</reference>
<dbReference type="InterPro" id="IPR009100">
    <property type="entry name" value="AcylCoA_DH/oxidase_NM_dom_sf"/>
</dbReference>
<proteinExistence type="predicted"/>
<protein>
    <submittedName>
        <fullName evidence="1">Acyl-CoA dehydrogenase</fullName>
    </submittedName>
</protein>
<dbReference type="RefSeq" id="WP_251350473.1">
    <property type="nucleotide sequence ID" value="NZ_JAMQGR010000005.1"/>
</dbReference>
<name>A0ABT0WTJ0_9BURK</name>
<evidence type="ECO:0000313" key="2">
    <source>
        <dbReference type="Proteomes" id="UP001202243"/>
    </source>
</evidence>
<keyword evidence="2" id="KW-1185">Reference proteome</keyword>
<organism evidence="1 2">
    <name type="scientific">Janthinobacterium kumbetense</name>
    <dbReference type="NCBI Taxonomy" id="2950280"/>
    <lineage>
        <taxon>Bacteria</taxon>
        <taxon>Pseudomonadati</taxon>
        <taxon>Pseudomonadota</taxon>
        <taxon>Betaproteobacteria</taxon>
        <taxon>Burkholderiales</taxon>
        <taxon>Oxalobacteraceae</taxon>
        <taxon>Janthinobacterium</taxon>
    </lineage>
</organism>
<evidence type="ECO:0000313" key="1">
    <source>
        <dbReference type="EMBL" id="MCM2567253.1"/>
    </source>
</evidence>
<dbReference type="SUPFAM" id="SSF56645">
    <property type="entry name" value="Acyl-CoA dehydrogenase NM domain-like"/>
    <property type="match status" value="1"/>
</dbReference>